<accession>A0A7R9A0U5</accession>
<evidence type="ECO:0000256" key="8">
    <source>
        <dbReference type="ARBA" id="ARBA00022968"/>
    </source>
</evidence>
<dbReference type="EMBL" id="LR900062">
    <property type="protein sequence ID" value="CAD7244022.1"/>
    <property type="molecule type" value="Genomic_DNA"/>
</dbReference>
<evidence type="ECO:0000256" key="12">
    <source>
        <dbReference type="ARBA" id="ARBA00037847"/>
    </source>
</evidence>
<reference evidence="16" key="1">
    <citation type="submission" date="2020-11" db="EMBL/GenBank/DDBJ databases">
        <authorList>
            <person name="Tran Van P."/>
        </authorList>
    </citation>
    <scope>NUCLEOTIDE SEQUENCE</scope>
</reference>
<keyword evidence="11" id="KW-0413">Isomerase</keyword>
<dbReference type="UniPathway" id="UPA00862"/>
<dbReference type="InterPro" id="IPR059154">
    <property type="entry name" value="Glce_b_sandwich"/>
</dbReference>
<dbReference type="GO" id="GO:0015012">
    <property type="term" value="P:heparan sulfate proteoglycan biosynthetic process"/>
    <property type="evidence" value="ECO:0007669"/>
    <property type="project" value="InterPro"/>
</dbReference>
<evidence type="ECO:0000256" key="10">
    <source>
        <dbReference type="ARBA" id="ARBA00023136"/>
    </source>
</evidence>
<evidence type="ECO:0000259" key="14">
    <source>
        <dbReference type="Pfam" id="PF06662"/>
    </source>
</evidence>
<keyword evidence="17" id="KW-1185">Reference proteome</keyword>
<dbReference type="Pfam" id="PF06662">
    <property type="entry name" value="C5-epim_C"/>
    <property type="match status" value="1"/>
</dbReference>
<evidence type="ECO:0000256" key="11">
    <source>
        <dbReference type="ARBA" id="ARBA00023235"/>
    </source>
</evidence>
<keyword evidence="10" id="KW-0472">Membrane</keyword>
<dbReference type="InterPro" id="IPR039721">
    <property type="entry name" value="C5-epimerase"/>
</dbReference>
<proteinExistence type="inferred from homology"/>
<feature type="domain" description="D-glucuronyl C5-epimerase beta-sandwich" evidence="15">
    <location>
        <begin position="233"/>
        <end position="354"/>
    </location>
</feature>
<evidence type="ECO:0000256" key="2">
    <source>
        <dbReference type="ARBA" id="ARBA00004606"/>
    </source>
</evidence>
<sequence>MLRRMSRRLNVRLVLTCALAGLFCGSFTFWASCPRVRSGAPDPDMVDEDGEDPPVKTARDIKGNQVHVEGDCKNLPCIINGEDSIMCRASEDEVFVPFTFLSQYFEVEGKLRGGETDPHFEWIHAPKKGLYEPQEPYDPKGAFGWFSNYNVEVRDRVKCISALHDVPVSTQWSSSGYLYPIQIAQYALSHFSKNLTDPGPRITVVADSDQVIGQWKISPNSFVQRIYDKQLSTNIVEFHVSKEGGMELHLPGKPAELVLGMDLNLEGEGKITVAVKDEDGPEVFQLHYETSRDLLTVESEKEGIVYGLRIGSGWRRFVRDLFFDLQKGLAVMEGKRRKRMTRSRLTPLSISFVGKGHVDNVTLSTTDHVTLFFQGADWFVSSQDQDSGGWPVPVERRLAQRQLILKPGWHSAMAQGQALSVLARAFHASKNEKYLDAALKGVNPFRVNSSDGGVRTYFLDKFVFYEEYPTVPSSFVLNGFIYSLLGLFDLASILGPTHPSHESVNHLYQEGLTSLLALLPLYDTGSGSVYDLRHFTLGGGPPPNLARWDYHVTHINQLRLLATIEEHPILSSTAERWFSYMNGHRAPHN</sequence>
<dbReference type="OrthoDB" id="5914444at2759"/>
<evidence type="ECO:0000256" key="5">
    <source>
        <dbReference type="ARBA" id="ARBA00005584"/>
    </source>
</evidence>
<evidence type="ECO:0000256" key="7">
    <source>
        <dbReference type="ARBA" id="ARBA00022692"/>
    </source>
</evidence>
<organism evidence="16">
    <name type="scientific">Darwinula stevensoni</name>
    <dbReference type="NCBI Taxonomy" id="69355"/>
    <lineage>
        <taxon>Eukaryota</taxon>
        <taxon>Metazoa</taxon>
        <taxon>Ecdysozoa</taxon>
        <taxon>Arthropoda</taxon>
        <taxon>Crustacea</taxon>
        <taxon>Oligostraca</taxon>
        <taxon>Ostracoda</taxon>
        <taxon>Podocopa</taxon>
        <taxon>Podocopida</taxon>
        <taxon>Darwinulocopina</taxon>
        <taxon>Darwinuloidea</taxon>
        <taxon>Darwinulidae</taxon>
        <taxon>Darwinula</taxon>
    </lineage>
</organism>
<evidence type="ECO:0000256" key="9">
    <source>
        <dbReference type="ARBA" id="ARBA00022989"/>
    </source>
</evidence>
<protein>
    <recommendedName>
        <fullName evidence="6">heparosan-N-sulfate-glucuronate 5-epimerase</fullName>
        <ecNumber evidence="6">5.1.3.17</ecNumber>
    </recommendedName>
</protein>
<evidence type="ECO:0000256" key="13">
    <source>
        <dbReference type="SAM" id="MobiDB-lite"/>
    </source>
</evidence>
<evidence type="ECO:0000313" key="17">
    <source>
        <dbReference type="Proteomes" id="UP000677054"/>
    </source>
</evidence>
<dbReference type="InterPro" id="IPR010598">
    <property type="entry name" value="C5-epim_C"/>
</dbReference>
<comment type="pathway">
    <text evidence="3">Glycan metabolism; heparin biosynthesis.</text>
</comment>
<feature type="domain" description="D-glucuronyl C5-epimerase C-terminal" evidence="14">
    <location>
        <begin position="384"/>
        <end position="578"/>
    </location>
</feature>
<comment type="catalytic activity">
    <reaction evidence="1">
        <text>[heparosan-N-sulfate](n) = [heparan-N-sulfate](n)</text>
        <dbReference type="Rhea" id="RHEA:20197"/>
        <dbReference type="Rhea" id="RHEA-COMP:9556"/>
        <dbReference type="Rhea" id="RHEA-COMP:9557"/>
        <dbReference type="ChEBI" id="CHEBI:58041"/>
        <dbReference type="ChEBI" id="CHEBI:58287"/>
        <dbReference type="EC" id="5.1.3.17"/>
    </reaction>
</comment>
<dbReference type="PANTHER" id="PTHR13174">
    <property type="entry name" value="D-GLUCURONYL C5-EPIMERASE"/>
    <property type="match status" value="1"/>
</dbReference>
<dbReference type="AlphaFoldDB" id="A0A7R9A0U5"/>
<dbReference type="Pfam" id="PF21174">
    <property type="entry name" value="Glce_b_sandwich"/>
    <property type="match status" value="1"/>
</dbReference>
<keyword evidence="7" id="KW-0812">Transmembrane</keyword>
<keyword evidence="8" id="KW-0735">Signal-anchor</keyword>
<evidence type="ECO:0000313" key="16">
    <source>
        <dbReference type="EMBL" id="CAD7244022.1"/>
    </source>
</evidence>
<evidence type="ECO:0000256" key="6">
    <source>
        <dbReference type="ARBA" id="ARBA00012087"/>
    </source>
</evidence>
<name>A0A7R9A0U5_9CRUS</name>
<evidence type="ECO:0000256" key="4">
    <source>
        <dbReference type="ARBA" id="ARBA00005093"/>
    </source>
</evidence>
<dbReference type="Proteomes" id="UP000677054">
    <property type="component" value="Unassembled WGS sequence"/>
</dbReference>
<evidence type="ECO:0000256" key="3">
    <source>
        <dbReference type="ARBA" id="ARBA00004841"/>
    </source>
</evidence>
<gene>
    <name evidence="16" type="ORF">DSTB1V02_LOCUS3927</name>
</gene>
<comment type="similarity">
    <text evidence="5">Belongs to the D-glucuronyl C5-epimerase family.</text>
</comment>
<dbReference type="PROSITE" id="PS51257">
    <property type="entry name" value="PROKAR_LIPOPROTEIN"/>
    <property type="match status" value="1"/>
</dbReference>
<dbReference type="GO" id="GO:0047464">
    <property type="term" value="F:heparosan-N-sulfate-glucuronate 5-epimerase activity"/>
    <property type="evidence" value="ECO:0007669"/>
    <property type="project" value="UniProtKB-EC"/>
</dbReference>
<dbReference type="PANTHER" id="PTHR13174:SF3">
    <property type="entry name" value="D-GLUCURONYL C5-EPIMERASE"/>
    <property type="match status" value="1"/>
</dbReference>
<dbReference type="GO" id="GO:0005794">
    <property type="term" value="C:Golgi apparatus"/>
    <property type="evidence" value="ECO:0007669"/>
    <property type="project" value="TreeGrafter"/>
</dbReference>
<evidence type="ECO:0000259" key="15">
    <source>
        <dbReference type="Pfam" id="PF21174"/>
    </source>
</evidence>
<comment type="pathway">
    <text evidence="4">Glycan metabolism; heparan sulfate biosynthesis.</text>
</comment>
<keyword evidence="9" id="KW-1133">Transmembrane helix</keyword>
<feature type="region of interest" description="Disordered" evidence="13">
    <location>
        <begin position="38"/>
        <end position="58"/>
    </location>
</feature>
<dbReference type="GO" id="GO:0030210">
    <property type="term" value="P:heparin proteoglycan biosynthetic process"/>
    <property type="evidence" value="ECO:0007669"/>
    <property type="project" value="UniProtKB-UniPathway"/>
</dbReference>
<dbReference type="EC" id="5.1.3.17" evidence="6"/>
<evidence type="ECO:0000256" key="1">
    <source>
        <dbReference type="ARBA" id="ARBA00000434"/>
    </source>
</evidence>
<dbReference type="SUPFAM" id="SSF81853">
    <property type="entry name" value="Family 10 polysaccharide lyase"/>
    <property type="match status" value="1"/>
</dbReference>
<dbReference type="EMBL" id="CAJPEV010000545">
    <property type="protein sequence ID" value="CAG0886333.1"/>
    <property type="molecule type" value="Genomic_DNA"/>
</dbReference>
<comment type="subcellular location">
    <subcellularLocation>
        <location evidence="12">Endomembrane system</location>
        <topology evidence="12">Single-pass membrane protein</topology>
    </subcellularLocation>
    <subcellularLocation>
        <location evidence="2">Membrane</location>
        <topology evidence="2">Single-pass type II membrane protein</topology>
    </subcellularLocation>
</comment>